<evidence type="ECO:0000256" key="1">
    <source>
        <dbReference type="ARBA" id="ARBA00004328"/>
    </source>
</evidence>
<gene>
    <name evidence="2" type="ORF">FRX31_026034</name>
</gene>
<dbReference type="Proteomes" id="UP000554482">
    <property type="component" value="Unassembled WGS sequence"/>
</dbReference>
<comment type="caution">
    <text evidence="2">The sequence shown here is derived from an EMBL/GenBank/DDBJ whole genome shotgun (WGS) entry which is preliminary data.</text>
</comment>
<keyword evidence="3" id="KW-1185">Reference proteome</keyword>
<dbReference type="AlphaFoldDB" id="A0A7J6VH05"/>
<organism evidence="2 3">
    <name type="scientific">Thalictrum thalictroides</name>
    <name type="common">Rue-anemone</name>
    <name type="synonym">Anemone thalictroides</name>
    <dbReference type="NCBI Taxonomy" id="46969"/>
    <lineage>
        <taxon>Eukaryota</taxon>
        <taxon>Viridiplantae</taxon>
        <taxon>Streptophyta</taxon>
        <taxon>Embryophyta</taxon>
        <taxon>Tracheophyta</taxon>
        <taxon>Spermatophyta</taxon>
        <taxon>Magnoliopsida</taxon>
        <taxon>Ranunculales</taxon>
        <taxon>Ranunculaceae</taxon>
        <taxon>Thalictroideae</taxon>
        <taxon>Thalictrum</taxon>
    </lineage>
</organism>
<proteinExistence type="predicted"/>
<dbReference type="InterPro" id="IPR004902">
    <property type="entry name" value="Rhabdo_ncap_2"/>
</dbReference>
<accession>A0A7J6VH05</accession>
<evidence type="ECO:0000313" key="3">
    <source>
        <dbReference type="Proteomes" id="UP000554482"/>
    </source>
</evidence>
<dbReference type="EMBL" id="JABWDY010032189">
    <property type="protein sequence ID" value="KAF5184379.1"/>
    <property type="molecule type" value="Genomic_DNA"/>
</dbReference>
<name>A0A7J6VH05_THATH</name>
<comment type="subcellular location">
    <subcellularLocation>
        <location evidence="1">Virion</location>
    </subcellularLocation>
</comment>
<dbReference type="OrthoDB" id="1710629at2759"/>
<sequence length="84" mass="9877">MRTTKDHKRQMWKYGRIFESEFLATLQTRACPKFMYILGCILKRVNSETAAGILDIKQLEEVSQDDRQKLWLGSKALVDELKKK</sequence>
<protein>
    <submittedName>
        <fullName evidence="2">Uncharacterized protein</fullName>
    </submittedName>
</protein>
<evidence type="ECO:0000313" key="2">
    <source>
        <dbReference type="EMBL" id="KAF5184379.1"/>
    </source>
</evidence>
<dbReference type="Pfam" id="PF03216">
    <property type="entry name" value="Rhabdo_ncap_2"/>
    <property type="match status" value="1"/>
</dbReference>
<reference evidence="2 3" key="1">
    <citation type="submission" date="2020-06" db="EMBL/GenBank/DDBJ databases">
        <title>Transcriptomic and genomic resources for Thalictrum thalictroides and T. hernandezii: Facilitating candidate gene discovery in an emerging model plant lineage.</title>
        <authorList>
            <person name="Arias T."/>
            <person name="Riano-Pachon D.M."/>
            <person name="Di Stilio V.S."/>
        </authorList>
    </citation>
    <scope>NUCLEOTIDE SEQUENCE [LARGE SCALE GENOMIC DNA]</scope>
    <source>
        <strain evidence="3">cv. WT478/WT964</strain>
        <tissue evidence="2">Leaves</tissue>
    </source>
</reference>